<evidence type="ECO:0000256" key="4">
    <source>
        <dbReference type="ARBA" id="ARBA00022741"/>
    </source>
</evidence>
<evidence type="ECO:0000259" key="11">
    <source>
        <dbReference type="PROSITE" id="PS50011"/>
    </source>
</evidence>
<dbReference type="InterPro" id="IPR008271">
    <property type="entry name" value="Ser/Thr_kinase_AS"/>
</dbReference>
<keyword evidence="13" id="KW-1185">Reference proteome</keyword>
<evidence type="ECO:0000256" key="10">
    <source>
        <dbReference type="SAM" id="Phobius"/>
    </source>
</evidence>
<evidence type="ECO:0000313" key="12">
    <source>
        <dbReference type="EMBL" id="GFH03534.1"/>
    </source>
</evidence>
<evidence type="ECO:0000256" key="9">
    <source>
        <dbReference type="SAM" id="MobiDB-lite"/>
    </source>
</evidence>
<feature type="transmembrane region" description="Helical" evidence="10">
    <location>
        <begin position="423"/>
        <end position="442"/>
    </location>
</feature>
<keyword evidence="10" id="KW-0472">Membrane</keyword>
<dbReference type="PANTHER" id="PTHR43289:SF6">
    <property type="entry name" value="SERINE_THREONINE-PROTEIN KINASE NEKL-3"/>
    <property type="match status" value="1"/>
</dbReference>
<keyword evidence="10" id="KW-1133">Transmembrane helix</keyword>
<dbReference type="EC" id="2.7.11.1" evidence="1"/>
<evidence type="ECO:0000313" key="13">
    <source>
        <dbReference type="Proteomes" id="UP000465304"/>
    </source>
</evidence>
<evidence type="ECO:0000256" key="3">
    <source>
        <dbReference type="ARBA" id="ARBA00022679"/>
    </source>
</evidence>
<dbReference type="Gene3D" id="1.10.510.10">
    <property type="entry name" value="Transferase(Phosphotransferase) domain 1"/>
    <property type="match status" value="1"/>
</dbReference>
<keyword evidence="6" id="KW-0067">ATP-binding</keyword>
<evidence type="ECO:0000256" key="1">
    <source>
        <dbReference type="ARBA" id="ARBA00012513"/>
    </source>
</evidence>
<dbReference type="GO" id="GO:0080090">
    <property type="term" value="P:regulation of primary metabolic process"/>
    <property type="evidence" value="ECO:0007669"/>
    <property type="project" value="UniProtKB-ARBA"/>
</dbReference>
<feature type="compositionally biased region" description="Polar residues" evidence="9">
    <location>
        <begin position="538"/>
        <end position="555"/>
    </location>
</feature>
<dbReference type="SMART" id="SM00220">
    <property type="entry name" value="S_TKc"/>
    <property type="match status" value="1"/>
</dbReference>
<evidence type="ECO:0000256" key="5">
    <source>
        <dbReference type="ARBA" id="ARBA00022777"/>
    </source>
</evidence>
<keyword evidence="10" id="KW-0812">Transmembrane</keyword>
<dbReference type="GO" id="GO:0005524">
    <property type="term" value="F:ATP binding"/>
    <property type="evidence" value="ECO:0007669"/>
    <property type="project" value="UniProtKB-KW"/>
</dbReference>
<name>A0A7I9ZR74_9MYCO</name>
<sequence length="605" mass="64528">MPYEDGDIFAGYTIQRLLGTGGMGEVYLARHPRLPRLDALKILSLDATGDGDFPARFVREAELAATLFHPHIVGVHDRGEFDGHLWISMDYVEGTDAGQLLTERYPSGMPYEGVSEIVTAVADALDFAHERRLLHRDVKPGNILVANSSAGARRRILLTDFGIARGADDVNGLTDVNVAIGTVNYAAPEQLVSNSIDGRVDQYALAATAYHLLTGVPLFSHANRVVVVGNHLKTPPPKLSTRRPDLAWLDAVMDKALAKDPDKRYPTCSAFARAFAGEPGGVDQPSDTVVHTAEFDVARDLDKDSPPRTRRLTRMAVYGAARNVRKKQAGADDDQEVWSFEVEQYGATGQLDSTVPVELRGTSITGRLADGDVVEVHGMFDGDTLLGESVQNHSVGAPRRPKARSMEVTSADAARVPPRRARLAAMVVAVVAVVAVALAAVVTDGFGLLSGRSGPGPIVTPVSATVFSPGGSPDNPAEAELAIDGDAGTAWRSDTYVDATPFPVFKEGVGLILQLPEPTEIGAVTFELESTGTDVQIRSADSSNPGSLSDTTELSPATPVQPGENRIVVDDRTTTSYVLVWIPKLGTLDGQSRTEISEITVEAAN</sequence>
<dbReference type="FunFam" id="3.30.200.20:FF:000035">
    <property type="entry name" value="Serine/threonine protein kinase Stk1"/>
    <property type="match status" value="1"/>
</dbReference>
<dbReference type="Gene3D" id="3.30.200.20">
    <property type="entry name" value="Phosphorylase Kinase, domain 1"/>
    <property type="match status" value="1"/>
</dbReference>
<dbReference type="SUPFAM" id="SSF56112">
    <property type="entry name" value="Protein kinase-like (PK-like)"/>
    <property type="match status" value="1"/>
</dbReference>
<organism evidence="12 13">
    <name type="scientific">Mycolicibacterium hippocampi</name>
    <dbReference type="NCBI Taxonomy" id="659824"/>
    <lineage>
        <taxon>Bacteria</taxon>
        <taxon>Bacillati</taxon>
        <taxon>Actinomycetota</taxon>
        <taxon>Actinomycetes</taxon>
        <taxon>Mycobacteriales</taxon>
        <taxon>Mycobacteriaceae</taxon>
        <taxon>Mycolicibacterium</taxon>
    </lineage>
</organism>
<protein>
    <recommendedName>
        <fullName evidence="1">non-specific serine/threonine protein kinase</fullName>
        <ecNumber evidence="1">2.7.11.1</ecNumber>
    </recommendedName>
</protein>
<dbReference type="InterPro" id="IPR011009">
    <property type="entry name" value="Kinase-like_dom_sf"/>
</dbReference>
<comment type="catalytic activity">
    <reaction evidence="7">
        <text>L-threonyl-[protein] + ATP = O-phospho-L-threonyl-[protein] + ADP + H(+)</text>
        <dbReference type="Rhea" id="RHEA:46608"/>
        <dbReference type="Rhea" id="RHEA-COMP:11060"/>
        <dbReference type="Rhea" id="RHEA-COMP:11605"/>
        <dbReference type="ChEBI" id="CHEBI:15378"/>
        <dbReference type="ChEBI" id="CHEBI:30013"/>
        <dbReference type="ChEBI" id="CHEBI:30616"/>
        <dbReference type="ChEBI" id="CHEBI:61977"/>
        <dbReference type="ChEBI" id="CHEBI:456216"/>
        <dbReference type="EC" id="2.7.11.1"/>
    </reaction>
</comment>
<dbReference type="RefSeq" id="WP_163891260.1">
    <property type="nucleotide sequence ID" value="NZ_BLLB01000002.1"/>
</dbReference>
<dbReference type="PROSITE" id="PS00108">
    <property type="entry name" value="PROTEIN_KINASE_ST"/>
    <property type="match status" value="1"/>
</dbReference>
<dbReference type="PANTHER" id="PTHR43289">
    <property type="entry name" value="MITOGEN-ACTIVATED PROTEIN KINASE KINASE KINASE 20-RELATED"/>
    <property type="match status" value="1"/>
</dbReference>
<dbReference type="GO" id="GO:0004674">
    <property type="term" value="F:protein serine/threonine kinase activity"/>
    <property type="evidence" value="ECO:0007669"/>
    <property type="project" value="UniProtKB-KW"/>
</dbReference>
<evidence type="ECO:0000256" key="6">
    <source>
        <dbReference type="ARBA" id="ARBA00022840"/>
    </source>
</evidence>
<keyword evidence="3" id="KW-0808">Transferase</keyword>
<reference evidence="12 13" key="1">
    <citation type="journal article" date="2019" name="Emerg. Microbes Infect.">
        <title>Comprehensive subspecies identification of 175 nontuberculous mycobacteria species based on 7547 genomic profiles.</title>
        <authorList>
            <person name="Matsumoto Y."/>
            <person name="Kinjo T."/>
            <person name="Motooka D."/>
            <person name="Nabeya D."/>
            <person name="Jung N."/>
            <person name="Uechi K."/>
            <person name="Horii T."/>
            <person name="Iida T."/>
            <person name="Fujita J."/>
            <person name="Nakamura S."/>
        </authorList>
    </citation>
    <scope>NUCLEOTIDE SEQUENCE [LARGE SCALE GENOMIC DNA]</scope>
    <source>
        <strain evidence="12 13">JCM 30996</strain>
    </source>
</reference>
<dbReference type="Pfam" id="PF00069">
    <property type="entry name" value="Pkinase"/>
    <property type="match status" value="1"/>
</dbReference>
<dbReference type="EMBL" id="BLLB01000002">
    <property type="protein sequence ID" value="GFH03534.1"/>
    <property type="molecule type" value="Genomic_DNA"/>
</dbReference>
<keyword evidence="2" id="KW-0723">Serine/threonine-protein kinase</keyword>
<dbReference type="PROSITE" id="PS50011">
    <property type="entry name" value="PROTEIN_KINASE_DOM"/>
    <property type="match status" value="1"/>
</dbReference>
<dbReference type="Proteomes" id="UP000465304">
    <property type="component" value="Unassembled WGS sequence"/>
</dbReference>
<feature type="region of interest" description="Disordered" evidence="9">
    <location>
        <begin position="538"/>
        <end position="563"/>
    </location>
</feature>
<gene>
    <name evidence="12" type="ORF">MHIP_40170</name>
</gene>
<evidence type="ECO:0000256" key="2">
    <source>
        <dbReference type="ARBA" id="ARBA00022527"/>
    </source>
</evidence>
<keyword evidence="4" id="KW-0547">Nucleotide-binding</keyword>
<evidence type="ECO:0000256" key="8">
    <source>
        <dbReference type="ARBA" id="ARBA00048679"/>
    </source>
</evidence>
<dbReference type="InterPro" id="IPR000719">
    <property type="entry name" value="Prot_kinase_dom"/>
</dbReference>
<dbReference type="CDD" id="cd14014">
    <property type="entry name" value="STKc_PknB_like"/>
    <property type="match status" value="1"/>
</dbReference>
<feature type="domain" description="Protein kinase" evidence="11">
    <location>
        <begin position="12"/>
        <end position="276"/>
    </location>
</feature>
<dbReference type="AlphaFoldDB" id="A0A7I9ZR74"/>
<comment type="catalytic activity">
    <reaction evidence="8">
        <text>L-seryl-[protein] + ATP = O-phospho-L-seryl-[protein] + ADP + H(+)</text>
        <dbReference type="Rhea" id="RHEA:17989"/>
        <dbReference type="Rhea" id="RHEA-COMP:9863"/>
        <dbReference type="Rhea" id="RHEA-COMP:11604"/>
        <dbReference type="ChEBI" id="CHEBI:15378"/>
        <dbReference type="ChEBI" id="CHEBI:29999"/>
        <dbReference type="ChEBI" id="CHEBI:30616"/>
        <dbReference type="ChEBI" id="CHEBI:83421"/>
        <dbReference type="ChEBI" id="CHEBI:456216"/>
        <dbReference type="EC" id="2.7.11.1"/>
    </reaction>
</comment>
<proteinExistence type="predicted"/>
<comment type="caution">
    <text evidence="12">The sequence shown here is derived from an EMBL/GenBank/DDBJ whole genome shotgun (WGS) entry which is preliminary data.</text>
</comment>
<evidence type="ECO:0000256" key="7">
    <source>
        <dbReference type="ARBA" id="ARBA00047899"/>
    </source>
</evidence>
<accession>A0A7I9ZR74</accession>
<keyword evidence="5" id="KW-0418">Kinase</keyword>